<comment type="caution">
    <text evidence="1">The sequence shown here is derived from an EMBL/GenBank/DDBJ whole genome shotgun (WGS) entry which is preliminary data.</text>
</comment>
<evidence type="ECO:0000313" key="1">
    <source>
        <dbReference type="EMBL" id="KAK7157355.1"/>
    </source>
</evidence>
<dbReference type="EMBL" id="JAYKXH010000009">
    <property type="protein sequence ID" value="KAK7157355.1"/>
    <property type="molecule type" value="Genomic_DNA"/>
</dbReference>
<organism evidence="1 2">
    <name type="scientific">Phoxinus phoxinus</name>
    <name type="common">Eurasian minnow</name>
    <dbReference type="NCBI Taxonomy" id="58324"/>
    <lineage>
        <taxon>Eukaryota</taxon>
        <taxon>Metazoa</taxon>
        <taxon>Chordata</taxon>
        <taxon>Craniata</taxon>
        <taxon>Vertebrata</taxon>
        <taxon>Euteleostomi</taxon>
        <taxon>Actinopterygii</taxon>
        <taxon>Neopterygii</taxon>
        <taxon>Teleostei</taxon>
        <taxon>Ostariophysi</taxon>
        <taxon>Cypriniformes</taxon>
        <taxon>Leuciscidae</taxon>
        <taxon>Phoxininae</taxon>
        <taxon>Phoxinus</taxon>
    </lineage>
</organism>
<protein>
    <submittedName>
        <fullName evidence="1">Uncharacterized protein</fullName>
    </submittedName>
</protein>
<keyword evidence="2" id="KW-1185">Reference proteome</keyword>
<sequence>MFGRAARSTNKFVQRERDRIRKAEEIADMTAELDTIKSVRLKAEFECLGLAVYEKALTGRERTKQREMELWNTSLTLVRREALRSLLEQERQLHIRELSKIDLAIYQQRT</sequence>
<reference evidence="1 2" key="1">
    <citation type="submission" date="2024-02" db="EMBL/GenBank/DDBJ databases">
        <title>Chromosome-level genome assembly of the Eurasian Minnow (Phoxinus phoxinus).</title>
        <authorList>
            <person name="Oriowo T.O."/>
            <person name="Martin S."/>
            <person name="Stange M."/>
            <person name="Chrysostomakis Y."/>
            <person name="Brown T."/>
            <person name="Winkler S."/>
            <person name="Kukowka S."/>
            <person name="Myers E.W."/>
            <person name="Bohne A."/>
        </authorList>
    </citation>
    <scope>NUCLEOTIDE SEQUENCE [LARGE SCALE GENOMIC DNA]</scope>
    <source>
        <strain evidence="1">ZFMK-TIS-60720</strain>
        <tissue evidence="1">Whole Organism</tissue>
    </source>
</reference>
<evidence type="ECO:0000313" key="2">
    <source>
        <dbReference type="Proteomes" id="UP001364617"/>
    </source>
</evidence>
<dbReference type="InterPro" id="IPR029375">
    <property type="entry name" value="CFAP141"/>
</dbReference>
<accession>A0AAN9H7I9</accession>
<dbReference type="Proteomes" id="UP001364617">
    <property type="component" value="Unassembled WGS sequence"/>
</dbReference>
<gene>
    <name evidence="1" type="ORF">R3I93_008743</name>
</gene>
<proteinExistence type="predicted"/>
<dbReference type="Pfam" id="PF15104">
    <property type="entry name" value="CFAP141"/>
    <property type="match status" value="1"/>
</dbReference>
<dbReference type="AlphaFoldDB" id="A0AAN9H7I9"/>
<name>A0AAN9H7I9_9TELE</name>